<dbReference type="KEGG" id="lvn:BWR22_04060"/>
<dbReference type="NCBIfam" id="TIGR02206">
    <property type="entry name" value="intg_mem_TP0381"/>
    <property type="match status" value="1"/>
</dbReference>
<keyword evidence="1" id="KW-0472">Membrane</keyword>
<feature type="transmembrane region" description="Helical" evidence="1">
    <location>
        <begin position="67"/>
        <end position="86"/>
    </location>
</feature>
<protein>
    <recommendedName>
        <fullName evidence="4">Integral membrane protein (TIGR02206 family)</fullName>
    </recommendedName>
</protein>
<dbReference type="InterPro" id="IPR011737">
    <property type="entry name" value="CHP02206_TP0381"/>
</dbReference>
<feature type="transmembrane region" description="Helical" evidence="1">
    <location>
        <begin position="93"/>
        <end position="112"/>
    </location>
</feature>
<feature type="transmembrane region" description="Helical" evidence="1">
    <location>
        <begin position="124"/>
        <end position="146"/>
    </location>
</feature>
<dbReference type="Pfam" id="PF14808">
    <property type="entry name" value="TMEM164"/>
    <property type="match status" value="1"/>
</dbReference>
<proteinExistence type="predicted"/>
<evidence type="ECO:0000313" key="3">
    <source>
        <dbReference type="Proteomes" id="UP000187506"/>
    </source>
</evidence>
<keyword evidence="1" id="KW-0812">Transmembrane</keyword>
<name>A0AAC9LMJ4_9FLAO</name>
<feature type="transmembrane region" description="Helical" evidence="1">
    <location>
        <begin position="201"/>
        <end position="223"/>
    </location>
</feature>
<dbReference type="Proteomes" id="UP000187506">
    <property type="component" value="Chromosome"/>
</dbReference>
<feature type="transmembrane region" description="Helical" evidence="1">
    <location>
        <begin position="158"/>
        <end position="181"/>
    </location>
</feature>
<sequence>MQVAIGSIEHILPVLFAVIFTICLIIFANKKLNKEQQITVFKSLGVFVSLTVLIYHLYAYFKGGYSIVTDLPLYLCSFMALFVFTFTHSRKYWLYEILLFWIIAGTSQAVITPDISKGFLSFEYLRYWIAHLGLLVIIFYATFVLNMRPKFKSVFKSFFALQLYMLIIFGINYVLGGNYSYLNEKPKSASLLDYLGDWPMYLLVVELMILPYFLIIYLPFYIAKKFKKQTT</sequence>
<evidence type="ECO:0008006" key="4">
    <source>
        <dbReference type="Google" id="ProtNLM"/>
    </source>
</evidence>
<feature type="transmembrane region" description="Helical" evidence="1">
    <location>
        <begin position="12"/>
        <end position="28"/>
    </location>
</feature>
<dbReference type="AlphaFoldDB" id="A0AAC9LMJ4"/>
<gene>
    <name evidence="2" type="ORF">BWR22_04060</name>
</gene>
<evidence type="ECO:0000313" key="2">
    <source>
        <dbReference type="EMBL" id="APY01456.1"/>
    </source>
</evidence>
<reference evidence="2 3" key="1">
    <citation type="submission" date="2017-01" db="EMBL/GenBank/DDBJ databases">
        <title>Complete genome of Lacinutrix venerupis DOK2-8 isolated from seawater in Dokdo.</title>
        <authorList>
            <person name="Chi W.-J."/>
            <person name="Kim J.H."/>
        </authorList>
    </citation>
    <scope>NUCLEOTIDE SEQUENCE [LARGE SCALE GENOMIC DNA]</scope>
    <source>
        <strain evidence="2 3">DOK2-8</strain>
    </source>
</reference>
<organism evidence="2 3">
    <name type="scientific">Lacinutrix venerupis</name>
    <dbReference type="NCBI Taxonomy" id="1486034"/>
    <lineage>
        <taxon>Bacteria</taxon>
        <taxon>Pseudomonadati</taxon>
        <taxon>Bacteroidota</taxon>
        <taxon>Flavobacteriia</taxon>
        <taxon>Flavobacteriales</taxon>
        <taxon>Flavobacteriaceae</taxon>
        <taxon>Lacinutrix</taxon>
    </lineage>
</organism>
<feature type="transmembrane region" description="Helical" evidence="1">
    <location>
        <begin position="40"/>
        <end position="61"/>
    </location>
</feature>
<evidence type="ECO:0000256" key="1">
    <source>
        <dbReference type="SAM" id="Phobius"/>
    </source>
</evidence>
<dbReference type="EMBL" id="CP019352">
    <property type="protein sequence ID" value="APY01456.1"/>
    <property type="molecule type" value="Genomic_DNA"/>
</dbReference>
<accession>A0AAC9LMJ4</accession>
<keyword evidence="3" id="KW-1185">Reference proteome</keyword>
<keyword evidence="1" id="KW-1133">Transmembrane helix</keyword>